<gene>
    <name evidence="3" type="ORF">CSC81_14045</name>
    <name evidence="2" type="ORF">Q8W23_05415</name>
</gene>
<dbReference type="EMBL" id="PDUU01000016">
    <property type="protein sequence ID" value="PHN96474.1"/>
    <property type="molecule type" value="Genomic_DNA"/>
</dbReference>
<reference evidence="2 5" key="3">
    <citation type="submission" date="2023-07" db="EMBL/GenBank/DDBJ databases">
        <title>Genome content predicts the carbon catabolic preferences of heterotrophic bacteria.</title>
        <authorList>
            <person name="Gralka M."/>
        </authorList>
    </citation>
    <scope>NUCLEOTIDE SEQUENCE [LARGE SCALE GENOMIC DNA]</scope>
    <source>
        <strain evidence="2 5">4G03</strain>
    </source>
</reference>
<reference evidence="3" key="2">
    <citation type="submission" date="2017-10" db="EMBL/GenBank/DDBJ databases">
        <authorList>
            <person name="Enke T.N."/>
            <person name="Cordero O.X."/>
        </authorList>
    </citation>
    <scope>NUCLEOTIDE SEQUENCE</scope>
    <source>
        <strain evidence="3">4G03</strain>
    </source>
</reference>
<protein>
    <recommendedName>
        <fullName evidence="6">PEGA domain-containing protein</fullName>
    </recommendedName>
</protein>
<accession>A0A2G1BR97</accession>
<organism evidence="3 4">
    <name type="scientific">Tenacibaculum discolor</name>
    <dbReference type="NCBI Taxonomy" id="361581"/>
    <lineage>
        <taxon>Bacteria</taxon>
        <taxon>Pseudomonadati</taxon>
        <taxon>Bacteroidota</taxon>
        <taxon>Flavobacteriia</taxon>
        <taxon>Flavobacteriales</taxon>
        <taxon>Flavobacteriaceae</taxon>
        <taxon>Tenacibaculum</taxon>
    </lineage>
</organism>
<keyword evidence="1" id="KW-1133">Transmembrane helix</keyword>
<dbReference type="Proteomes" id="UP000222163">
    <property type="component" value="Unassembled WGS sequence"/>
</dbReference>
<evidence type="ECO:0008006" key="6">
    <source>
        <dbReference type="Google" id="ProtNLM"/>
    </source>
</evidence>
<evidence type="ECO:0000313" key="4">
    <source>
        <dbReference type="Proteomes" id="UP000222163"/>
    </source>
</evidence>
<sequence>MGKIKIESTVGAKIYANEKELGLIKKEDKEYELENGEYEVYAKASWCGSQKININVTDDQTVTLTLNSFKYEGVIRAVMMVFIALFMLSKSLIFLILAGIIILYPLYYISFGKNNYLELNEKNENSLANTNNI</sequence>
<dbReference type="AlphaFoldDB" id="A0A2G1BR97"/>
<dbReference type="RefSeq" id="WP_099216373.1">
    <property type="nucleotide sequence ID" value="NZ_JAUYVU010000003.1"/>
</dbReference>
<evidence type="ECO:0000313" key="5">
    <source>
        <dbReference type="Proteomes" id="UP001242342"/>
    </source>
</evidence>
<evidence type="ECO:0000256" key="1">
    <source>
        <dbReference type="SAM" id="Phobius"/>
    </source>
</evidence>
<name>A0A2G1BR97_9FLAO</name>
<comment type="caution">
    <text evidence="3">The sequence shown here is derived from an EMBL/GenBank/DDBJ whole genome shotgun (WGS) entry which is preliminary data.</text>
</comment>
<keyword evidence="5" id="KW-1185">Reference proteome</keyword>
<feature type="transmembrane region" description="Helical" evidence="1">
    <location>
        <begin position="77"/>
        <end position="107"/>
    </location>
</feature>
<dbReference type="EMBL" id="JAUYVU010000003">
    <property type="protein sequence ID" value="MDP2540912.1"/>
    <property type="molecule type" value="Genomic_DNA"/>
</dbReference>
<evidence type="ECO:0000313" key="3">
    <source>
        <dbReference type="EMBL" id="PHN96474.1"/>
    </source>
</evidence>
<dbReference type="Proteomes" id="UP001242342">
    <property type="component" value="Unassembled WGS sequence"/>
</dbReference>
<reference evidence="3 4" key="1">
    <citation type="journal article" date="2016" name="Nat. Commun.">
        <title>Microbial interactions lead to rapid micro-scale successions on model marine particles.</title>
        <authorList>
            <person name="Datta M.S."/>
            <person name="Sliwerska E."/>
            <person name="Gore J."/>
            <person name="Polz M.F."/>
            <person name="Cordero O.X."/>
        </authorList>
    </citation>
    <scope>NUCLEOTIDE SEQUENCE [LARGE SCALE GENOMIC DNA]</scope>
    <source>
        <strain evidence="3 4">4G03</strain>
    </source>
</reference>
<keyword evidence="1" id="KW-0812">Transmembrane</keyword>
<proteinExistence type="predicted"/>
<evidence type="ECO:0000313" key="2">
    <source>
        <dbReference type="EMBL" id="MDP2540912.1"/>
    </source>
</evidence>
<keyword evidence="1" id="KW-0472">Membrane</keyword>